<comment type="caution">
    <text evidence="1">The sequence shown here is derived from an EMBL/GenBank/DDBJ whole genome shotgun (WGS) entry which is preliminary data.</text>
</comment>
<protein>
    <submittedName>
        <fullName evidence="1">Uncharacterized protein</fullName>
    </submittedName>
</protein>
<dbReference type="AlphaFoldDB" id="A0A0W0YP05"/>
<dbReference type="RefSeq" id="WP_027271821.1">
    <property type="nucleotide sequence ID" value="NZ_CAAAJE010000025.1"/>
</dbReference>
<proteinExistence type="predicted"/>
<dbReference type="STRING" id="28087.Lsai_1208"/>
<evidence type="ECO:0000313" key="1">
    <source>
        <dbReference type="EMBL" id="KTD58601.1"/>
    </source>
</evidence>
<organism evidence="1 2">
    <name type="scientific">Legionella sainthelensi</name>
    <dbReference type="NCBI Taxonomy" id="28087"/>
    <lineage>
        <taxon>Bacteria</taxon>
        <taxon>Pseudomonadati</taxon>
        <taxon>Pseudomonadota</taxon>
        <taxon>Gammaproteobacteria</taxon>
        <taxon>Legionellales</taxon>
        <taxon>Legionellaceae</taxon>
        <taxon>Legionella</taxon>
    </lineage>
</organism>
<sequence>MIQATFFTQRDTPSIKKNDLQTCYIPIVEVMDNMQQVSAWNYARNPLVSRMLYTSTTALFAQEALEAGRTTVSCYKVMLSATQMAMFHKSKSVGKGHLLALNFMPKDILSCIKISGNEYNEVINPFYQTSELATFASPLIAPCA</sequence>
<evidence type="ECO:0000313" key="2">
    <source>
        <dbReference type="Proteomes" id="UP000054621"/>
    </source>
</evidence>
<reference evidence="1 2" key="1">
    <citation type="submission" date="2015-11" db="EMBL/GenBank/DDBJ databases">
        <title>Genomic analysis of 38 Legionella species identifies large and diverse effector repertoires.</title>
        <authorList>
            <person name="Burstein D."/>
            <person name="Amaro F."/>
            <person name="Zusman T."/>
            <person name="Lifshitz Z."/>
            <person name="Cohen O."/>
            <person name="Gilbert J.A."/>
            <person name="Pupko T."/>
            <person name="Shuman H.A."/>
            <person name="Segal G."/>
        </authorList>
    </citation>
    <scope>NUCLEOTIDE SEQUENCE [LARGE SCALE GENOMIC DNA]</scope>
    <source>
        <strain evidence="1 2">Mt.St.Helens-4</strain>
    </source>
</reference>
<name>A0A0W0YP05_9GAMM</name>
<accession>A0A0W0YP05</accession>
<dbReference type="eggNOG" id="ENOG5031US5">
    <property type="taxonomic scope" value="Bacteria"/>
</dbReference>
<dbReference type="OrthoDB" id="5648380at2"/>
<dbReference type="EMBL" id="LNYV01000013">
    <property type="protein sequence ID" value="KTD58601.1"/>
    <property type="molecule type" value="Genomic_DNA"/>
</dbReference>
<dbReference type="Proteomes" id="UP000054621">
    <property type="component" value="Unassembled WGS sequence"/>
</dbReference>
<gene>
    <name evidence="1" type="ORF">Lsai_1208</name>
</gene>
<dbReference type="PATRIC" id="fig|28087.4.peg.1288"/>